<feature type="transmembrane region" description="Helical" evidence="1">
    <location>
        <begin position="46"/>
        <end position="69"/>
    </location>
</feature>
<sequence length="70" mass="7939">MIFVKLAILLFVLWFVIGKIVASNISPQEQALHNLGVPYKLTFGRVVLAILSIALFVDAFVALVWFLFFR</sequence>
<dbReference type="EMBL" id="BK059134">
    <property type="protein sequence ID" value="DAE33440.1"/>
    <property type="molecule type" value="Genomic_DNA"/>
</dbReference>
<evidence type="ECO:0000256" key="1">
    <source>
        <dbReference type="SAM" id="Phobius"/>
    </source>
</evidence>
<keyword evidence="1" id="KW-0812">Transmembrane</keyword>
<evidence type="ECO:0000313" key="2">
    <source>
        <dbReference type="EMBL" id="DAE33440.1"/>
    </source>
</evidence>
<accession>A0A8S5RQ04</accession>
<keyword evidence="1" id="KW-0472">Membrane</keyword>
<keyword evidence="1" id="KW-1133">Transmembrane helix</keyword>
<reference evidence="2" key="1">
    <citation type="journal article" date="2021" name="Proc. Natl. Acad. Sci. U.S.A.">
        <title>A Catalog of Tens of Thousands of Viruses from Human Metagenomes Reveals Hidden Associations with Chronic Diseases.</title>
        <authorList>
            <person name="Tisza M.J."/>
            <person name="Buck C.B."/>
        </authorList>
    </citation>
    <scope>NUCLEOTIDE SEQUENCE</scope>
    <source>
        <strain evidence="2">CtQ5V6</strain>
    </source>
</reference>
<protein>
    <submittedName>
        <fullName evidence="2">Uncharacterized protein</fullName>
    </submittedName>
</protein>
<organism evidence="2">
    <name type="scientific">virus sp. ctQ5V6</name>
    <dbReference type="NCBI Taxonomy" id="2825815"/>
    <lineage>
        <taxon>Viruses</taxon>
    </lineage>
</organism>
<proteinExistence type="predicted"/>
<name>A0A8S5RQ04_9VIRU</name>